<keyword evidence="3" id="KW-0808">Transferase</keyword>
<evidence type="ECO:0000256" key="8">
    <source>
        <dbReference type="ARBA" id="ARBA00022842"/>
    </source>
</evidence>
<keyword evidence="7" id="KW-0067">ATP-binding</keyword>
<evidence type="ECO:0000256" key="4">
    <source>
        <dbReference type="ARBA" id="ARBA00022695"/>
    </source>
</evidence>
<evidence type="ECO:0000256" key="1">
    <source>
        <dbReference type="ARBA" id="ARBA00001946"/>
    </source>
</evidence>
<dbReference type="SUPFAM" id="SSF53686">
    <property type="entry name" value="Tryptophan synthase beta subunit-like PLP-dependent enzymes"/>
    <property type="match status" value="1"/>
</dbReference>
<dbReference type="HOGENOM" id="CLU_321183_0_0_1"/>
<comment type="cofactor">
    <cofactor evidence="1">
        <name>Mg(2+)</name>
        <dbReference type="ChEBI" id="CHEBI:18420"/>
    </cofactor>
</comment>
<evidence type="ECO:0000256" key="9">
    <source>
        <dbReference type="ARBA" id="ARBA00031547"/>
    </source>
</evidence>
<dbReference type="eggNOG" id="KOG2542">
    <property type="taxonomic scope" value="Eukaryota"/>
</dbReference>
<dbReference type="GO" id="GO:0070733">
    <property type="term" value="F:AMPylase activity"/>
    <property type="evidence" value="ECO:0007669"/>
    <property type="project" value="TreeGrafter"/>
</dbReference>
<reference evidence="12" key="1">
    <citation type="journal article" date="2013" name="Nature">
        <title>Pan genome of the phytoplankton Emiliania underpins its global distribution.</title>
        <authorList>
            <person name="Read B.A."/>
            <person name="Kegel J."/>
            <person name="Klute M.J."/>
            <person name="Kuo A."/>
            <person name="Lefebvre S.C."/>
            <person name="Maumus F."/>
            <person name="Mayer C."/>
            <person name="Miller J."/>
            <person name="Monier A."/>
            <person name="Salamov A."/>
            <person name="Young J."/>
            <person name="Aguilar M."/>
            <person name="Claverie J.M."/>
            <person name="Frickenhaus S."/>
            <person name="Gonzalez K."/>
            <person name="Herman E.K."/>
            <person name="Lin Y.C."/>
            <person name="Napier J."/>
            <person name="Ogata H."/>
            <person name="Sarno A.F."/>
            <person name="Shmutz J."/>
            <person name="Schroeder D."/>
            <person name="de Vargas C."/>
            <person name="Verret F."/>
            <person name="von Dassow P."/>
            <person name="Valentin K."/>
            <person name="Van de Peer Y."/>
            <person name="Wheeler G."/>
            <person name="Dacks J.B."/>
            <person name="Delwiche C.F."/>
            <person name="Dyhrman S.T."/>
            <person name="Glockner G."/>
            <person name="John U."/>
            <person name="Richards T."/>
            <person name="Worden A.Z."/>
            <person name="Zhang X."/>
            <person name="Grigoriev I.V."/>
            <person name="Allen A.E."/>
            <person name="Bidle K."/>
            <person name="Borodovsky M."/>
            <person name="Bowler C."/>
            <person name="Brownlee C."/>
            <person name="Cock J.M."/>
            <person name="Elias M."/>
            <person name="Gladyshev V.N."/>
            <person name="Groth M."/>
            <person name="Guda C."/>
            <person name="Hadaegh A."/>
            <person name="Iglesias-Rodriguez M.D."/>
            <person name="Jenkins J."/>
            <person name="Jones B.M."/>
            <person name="Lawson T."/>
            <person name="Leese F."/>
            <person name="Lindquist E."/>
            <person name="Lobanov A."/>
            <person name="Lomsadze A."/>
            <person name="Malik S.B."/>
            <person name="Marsh M.E."/>
            <person name="Mackinder L."/>
            <person name="Mock T."/>
            <person name="Mueller-Roeber B."/>
            <person name="Pagarete A."/>
            <person name="Parker M."/>
            <person name="Probert I."/>
            <person name="Quesneville H."/>
            <person name="Raines C."/>
            <person name="Rensing S.A."/>
            <person name="Riano-Pachon D.M."/>
            <person name="Richier S."/>
            <person name="Rokitta S."/>
            <person name="Shiraiwa Y."/>
            <person name="Soanes D.M."/>
            <person name="van der Giezen M."/>
            <person name="Wahlund T.M."/>
            <person name="Williams B."/>
            <person name="Wilson W."/>
            <person name="Wolfe G."/>
            <person name="Wurch L.L."/>
        </authorList>
    </citation>
    <scope>NUCLEOTIDE SEQUENCE</scope>
</reference>
<evidence type="ECO:0000256" key="3">
    <source>
        <dbReference type="ARBA" id="ARBA00022679"/>
    </source>
</evidence>
<dbReference type="PANTHER" id="PTHR32057:SF14">
    <property type="entry name" value="PROTEIN ADENYLYLTRANSFERASE SELO, MITOCHONDRIAL"/>
    <property type="match status" value="1"/>
</dbReference>
<dbReference type="Gene3D" id="3.40.50.1100">
    <property type="match status" value="2"/>
</dbReference>
<keyword evidence="4" id="KW-0548">Nucleotidyltransferase</keyword>
<organism evidence="11 12">
    <name type="scientific">Emiliania huxleyi (strain CCMP1516)</name>
    <dbReference type="NCBI Taxonomy" id="280463"/>
    <lineage>
        <taxon>Eukaryota</taxon>
        <taxon>Haptista</taxon>
        <taxon>Haptophyta</taxon>
        <taxon>Prymnesiophyceae</taxon>
        <taxon>Isochrysidales</taxon>
        <taxon>Noelaerhabdaceae</taxon>
        <taxon>Emiliania</taxon>
    </lineage>
</organism>
<dbReference type="RefSeq" id="XP_005792686.1">
    <property type="nucleotide sequence ID" value="XM_005792629.1"/>
</dbReference>
<dbReference type="AlphaFoldDB" id="A0A0D3KWX2"/>
<feature type="region of interest" description="Disordered" evidence="10">
    <location>
        <begin position="877"/>
        <end position="903"/>
    </location>
</feature>
<keyword evidence="5" id="KW-0479">Metal-binding</keyword>
<proteinExistence type="inferred from homology"/>
<keyword evidence="6" id="KW-0547">Nucleotide-binding</keyword>
<dbReference type="KEGG" id="ehx:EMIHUDRAFT_471383"/>
<dbReference type="GO" id="GO:0009534">
    <property type="term" value="C:chloroplast thylakoid"/>
    <property type="evidence" value="ECO:0007669"/>
    <property type="project" value="TreeGrafter"/>
</dbReference>
<dbReference type="EnsemblProtists" id="EOD40257">
    <property type="protein sequence ID" value="EOD40257"/>
    <property type="gene ID" value="EMIHUDRAFT_471383"/>
</dbReference>
<dbReference type="InterPro" id="IPR003846">
    <property type="entry name" value="SelO"/>
</dbReference>
<sequence>MLAVGVCHGTAHQLAASPIEAFSLRGTQLLVKRDDRLALGSGVSGNKARKLLALEAMSPGPSLIGSFGGHQSNAMAALAAVADAHGARFLYFTKPLPRWLAAAPSGNLERALSLGMELVELADAEYASLFGAGGGVLPAVAPRPPAALLPPEALWLPQGGAAALAEPGVATLAREVREWWQPRSGRLDLVVPAGTGTTALFLARHLSQTSAVTVWAVPCVGDGDYIEAQMLALDRCTGGAVGTNRKALPRTLAMPGGAAHHFGALDGEELAMWQEAARAGLDVDLLYAPHALRVLFDTLLSHERAGEGDATTLYLHTGGLEGVESQLRRYRRAGWEAHISDSVCSAATVSAATSMIPPPSAARSASSVTAHGLRRTLATISAVAIGDWPSAVDNSLLRELVPDESGKPPQLSREVRGAHYVSVRPSVPAPAPRLVAYSSEVASSLGLSAETCESDEFLQFFAGKVPEAVPCWATSYGASFAGRYGGQRGDGRAISVGQVNGLEVQLKGAGTTPFSRRFDGRAVLRSSAMHHLGVPTTRALAVVASGDTVQRAWYDSQGRERVGLEPGAVGARVAPSFLRFGQFELFYQRDEPALLRALAEPEAPLSRLLVLLFREVCERQARLVAEWLRVGYCQGNMNSDNSALCGVTLDYGPFGFLERFDPMHCPWVGGGAEYSFGRQPQAAAINLSILSEAWADLLRAVATEEGLTRAEADEAVQQTREGARLAEKSSGAPRKLGLVSWDDDAAELWTSLFGLMATRSGPQGIDFTVFFRSLGDLTNDLPDGGDGLAAARAAAIGGAAEWPQEHLEAWREWAARYWGRVGAEARPDGERRREMAAANPKYILRNWMLAEAYEAAERGDSSAVHALHALLRSPYEEQPSADPRYAQPTPDWARGRPGLAFMS</sequence>
<dbReference type="GO" id="GO:0005524">
    <property type="term" value="F:ATP binding"/>
    <property type="evidence" value="ECO:0007669"/>
    <property type="project" value="UniProtKB-KW"/>
</dbReference>
<keyword evidence="12" id="KW-1185">Reference proteome</keyword>
<comment type="similarity">
    <text evidence="2">Belongs to the SELO family.</text>
</comment>
<evidence type="ECO:0000256" key="7">
    <source>
        <dbReference type="ARBA" id="ARBA00022840"/>
    </source>
</evidence>
<dbReference type="InterPro" id="IPR036052">
    <property type="entry name" value="TrpB-like_PALP_sf"/>
</dbReference>
<keyword evidence="8" id="KW-0460">Magnesium</keyword>
<protein>
    <recommendedName>
        <fullName evidence="9">Selenoprotein O</fullName>
    </recommendedName>
</protein>
<evidence type="ECO:0000256" key="5">
    <source>
        <dbReference type="ARBA" id="ARBA00022723"/>
    </source>
</evidence>
<evidence type="ECO:0000256" key="2">
    <source>
        <dbReference type="ARBA" id="ARBA00009747"/>
    </source>
</evidence>
<dbReference type="Pfam" id="PF02696">
    <property type="entry name" value="SelO"/>
    <property type="match status" value="1"/>
</dbReference>
<dbReference type="PANTHER" id="PTHR32057">
    <property type="entry name" value="PROTEIN ADENYLYLTRANSFERASE SELO, MITOCHONDRIAL"/>
    <property type="match status" value="1"/>
</dbReference>
<evidence type="ECO:0000313" key="11">
    <source>
        <dbReference type="EnsemblProtists" id="EOD40257"/>
    </source>
</evidence>
<dbReference type="GO" id="GO:0046872">
    <property type="term" value="F:metal ion binding"/>
    <property type="evidence" value="ECO:0007669"/>
    <property type="project" value="UniProtKB-KW"/>
</dbReference>
<dbReference type="GeneID" id="17285529"/>
<evidence type="ECO:0000256" key="10">
    <source>
        <dbReference type="SAM" id="MobiDB-lite"/>
    </source>
</evidence>
<evidence type="ECO:0000313" key="12">
    <source>
        <dbReference type="Proteomes" id="UP000013827"/>
    </source>
</evidence>
<dbReference type="Proteomes" id="UP000013827">
    <property type="component" value="Unassembled WGS sequence"/>
</dbReference>
<accession>A0A0D3KWX2</accession>
<reference evidence="11" key="2">
    <citation type="submission" date="2024-10" db="UniProtKB">
        <authorList>
            <consortium name="EnsemblProtists"/>
        </authorList>
    </citation>
    <scope>IDENTIFICATION</scope>
</reference>
<name>A0A0D3KWX2_EMIH1</name>
<evidence type="ECO:0000256" key="6">
    <source>
        <dbReference type="ARBA" id="ARBA00022741"/>
    </source>
</evidence>
<dbReference type="PaxDb" id="2903-EOD40257"/>